<dbReference type="InterPro" id="IPR052198">
    <property type="entry name" value="IorB_Oxidoreductase"/>
</dbReference>
<accession>H5S902</accession>
<dbReference type="InterPro" id="IPR002869">
    <property type="entry name" value="Pyrv_flavodox_OxRed_cen"/>
</dbReference>
<organism evidence="3">
    <name type="scientific">uncultured Acetothermia bacterium</name>
    <dbReference type="NCBI Taxonomy" id="236499"/>
    <lineage>
        <taxon>Bacteria</taxon>
        <taxon>Candidatus Bipolaricaulota</taxon>
        <taxon>environmental samples</taxon>
    </lineage>
</organism>
<evidence type="ECO:0000313" key="4">
    <source>
        <dbReference type="EMBL" id="BAL56637.1"/>
    </source>
</evidence>
<gene>
    <name evidence="3" type="ORF">HGMM_F02E06C02</name>
    <name evidence="4" type="ORF">HGMM_F41F10C15</name>
</gene>
<reference evidence="3" key="1">
    <citation type="journal article" date="2005" name="Environ. Microbiol.">
        <title>Genetic and functional properties of uncultivated thermophilic crenarchaeotes from a subsurface gold mine as revealed by analysis of genome fragments.</title>
        <authorList>
            <person name="Nunoura T."/>
            <person name="Hirayama H."/>
            <person name="Takami H."/>
            <person name="Oida H."/>
            <person name="Nishi S."/>
            <person name="Shimamura S."/>
            <person name="Suzuki Y."/>
            <person name="Inagaki F."/>
            <person name="Takai K."/>
            <person name="Nealson K.H."/>
            <person name="Horikoshi K."/>
        </authorList>
    </citation>
    <scope>NUCLEOTIDE SEQUENCE</scope>
</reference>
<evidence type="ECO:0000256" key="1">
    <source>
        <dbReference type="ARBA" id="ARBA00023002"/>
    </source>
</evidence>
<evidence type="ECO:0000259" key="2">
    <source>
        <dbReference type="Pfam" id="PF01558"/>
    </source>
</evidence>
<sequence length="200" mass="21440">MKSVTNIVLVGVGGQGSVLAGQIIARTAVLAGLSVATSEVHGMAQRGGSVFSTVRYGKGVLSPAVPEGAADILLAFEKLEALRSLNYLRVDGLALVNDQRILPSVESLKLTPYPDDKTLEETLRRRTEHVFIVPALEVAQGLGHPALVNTVMLGALSQFLDLPRAEWRQAITELVPPKTVELNLLAFEEGLTWAKRHATA</sequence>
<dbReference type="PANTHER" id="PTHR43854">
    <property type="entry name" value="INDOLEPYRUVATE OXIDOREDUCTASE SUBUNIT IORB"/>
    <property type="match status" value="1"/>
</dbReference>
<feature type="domain" description="Pyruvate/ketoisovalerate oxidoreductase catalytic" evidence="2">
    <location>
        <begin position="13"/>
        <end position="191"/>
    </location>
</feature>
<dbReference type="EMBL" id="AP011754">
    <property type="protein sequence ID" value="BAL56637.1"/>
    <property type="molecule type" value="Genomic_DNA"/>
</dbReference>
<dbReference type="PANTHER" id="PTHR43854:SF1">
    <property type="entry name" value="INDOLEPYRUVATE OXIDOREDUCTASE SUBUNIT IORB"/>
    <property type="match status" value="1"/>
</dbReference>
<keyword evidence="1" id="KW-0560">Oxidoreductase</keyword>
<dbReference type="Pfam" id="PF01558">
    <property type="entry name" value="POR"/>
    <property type="match status" value="1"/>
</dbReference>
<dbReference type="InterPro" id="IPR019752">
    <property type="entry name" value="Pyrv/ketoisovalerate_OxRed_cat"/>
</dbReference>
<proteinExistence type="predicted"/>
<name>H5S902_9BACT</name>
<dbReference type="SUPFAM" id="SSF53323">
    <property type="entry name" value="Pyruvate-ferredoxin oxidoreductase, PFOR, domain III"/>
    <property type="match status" value="1"/>
</dbReference>
<dbReference type="AlphaFoldDB" id="H5S902"/>
<dbReference type="Gene3D" id="3.40.920.10">
    <property type="entry name" value="Pyruvate-ferredoxin oxidoreductase, PFOR, domain III"/>
    <property type="match status" value="1"/>
</dbReference>
<dbReference type="EMBL" id="AP011636">
    <property type="protein sequence ID" value="BAL52638.1"/>
    <property type="molecule type" value="Genomic_DNA"/>
</dbReference>
<reference evidence="3" key="2">
    <citation type="journal article" date="2012" name="PLoS ONE">
        <title>A Deeply Branching Thermophilic Bacterium with an Ancient Acetyl-CoA Pathway Dominates a Subsurface Ecosystem.</title>
        <authorList>
            <person name="Takami H."/>
            <person name="Noguchi H."/>
            <person name="Takaki Y."/>
            <person name="Uchiyama I."/>
            <person name="Toyoda A."/>
            <person name="Nishi S."/>
            <person name="Chee G.-J."/>
            <person name="Arai W."/>
            <person name="Nunoura T."/>
            <person name="Itoh T."/>
            <person name="Hattori M."/>
            <person name="Takai K."/>
        </authorList>
    </citation>
    <scope>NUCLEOTIDE SEQUENCE</scope>
</reference>
<keyword evidence="3" id="KW-0670">Pyruvate</keyword>
<evidence type="ECO:0000313" key="3">
    <source>
        <dbReference type="EMBL" id="BAL52638.1"/>
    </source>
</evidence>
<protein>
    <submittedName>
        <fullName evidence="3">Indolepyruvate ferredoxin oxidoreductase, beta subunit</fullName>
    </submittedName>
</protein>
<dbReference type="GO" id="GO:0016903">
    <property type="term" value="F:oxidoreductase activity, acting on the aldehyde or oxo group of donors"/>
    <property type="evidence" value="ECO:0007669"/>
    <property type="project" value="InterPro"/>
</dbReference>